<keyword evidence="3" id="KW-1185">Reference proteome</keyword>
<dbReference type="Pfam" id="PF01814">
    <property type="entry name" value="Hemerythrin"/>
    <property type="match status" value="1"/>
</dbReference>
<dbReference type="Gene3D" id="1.20.120.520">
    <property type="entry name" value="nmb1532 protein domain like"/>
    <property type="match status" value="1"/>
</dbReference>
<feature type="domain" description="Hemerythrin-like" evidence="1">
    <location>
        <begin position="4"/>
        <end position="119"/>
    </location>
</feature>
<organism evidence="2 3">
    <name type="scientific">Histidinibacterium aquaticum</name>
    <dbReference type="NCBI Taxonomy" id="2613962"/>
    <lineage>
        <taxon>Bacteria</taxon>
        <taxon>Pseudomonadati</taxon>
        <taxon>Pseudomonadota</taxon>
        <taxon>Alphaproteobacteria</taxon>
        <taxon>Rhodobacterales</taxon>
        <taxon>Paracoccaceae</taxon>
        <taxon>Histidinibacterium</taxon>
    </lineage>
</organism>
<dbReference type="PANTHER" id="PTHR35585">
    <property type="entry name" value="HHE DOMAIN PROTEIN (AFU_ORTHOLOGUE AFUA_4G00730)"/>
    <property type="match status" value="1"/>
</dbReference>
<reference evidence="2 3" key="1">
    <citation type="submission" date="2019-09" db="EMBL/GenBank/DDBJ databases">
        <authorList>
            <person name="Park J.-S."/>
            <person name="Choi H.-J."/>
        </authorList>
    </citation>
    <scope>NUCLEOTIDE SEQUENCE [LARGE SCALE GENOMIC DNA]</scope>
    <source>
        <strain evidence="2 3">176SS1-4</strain>
    </source>
</reference>
<gene>
    <name evidence="2" type="ORF">F3S47_12010</name>
</gene>
<accession>A0A5J5GIY9</accession>
<proteinExistence type="predicted"/>
<comment type="caution">
    <text evidence="2">The sequence shown here is derived from an EMBL/GenBank/DDBJ whole genome shotgun (WGS) entry which is preliminary data.</text>
</comment>
<dbReference type="PANTHER" id="PTHR35585:SF1">
    <property type="entry name" value="HHE DOMAIN PROTEIN (AFU_ORTHOLOGUE AFUA_4G00730)"/>
    <property type="match status" value="1"/>
</dbReference>
<dbReference type="Proteomes" id="UP000326554">
    <property type="component" value="Unassembled WGS sequence"/>
</dbReference>
<evidence type="ECO:0000313" key="2">
    <source>
        <dbReference type="EMBL" id="KAA9008209.1"/>
    </source>
</evidence>
<evidence type="ECO:0000259" key="1">
    <source>
        <dbReference type="Pfam" id="PF01814"/>
    </source>
</evidence>
<dbReference type="RefSeq" id="WP_150445493.1">
    <property type="nucleotide sequence ID" value="NZ_VYQE01000003.1"/>
</dbReference>
<evidence type="ECO:0000313" key="3">
    <source>
        <dbReference type="Proteomes" id="UP000326554"/>
    </source>
</evidence>
<dbReference type="EMBL" id="VYQE01000003">
    <property type="protein sequence ID" value="KAA9008209.1"/>
    <property type="molecule type" value="Genomic_DNA"/>
</dbReference>
<name>A0A5J5GIY9_9RHOB</name>
<protein>
    <submittedName>
        <fullName evidence="2">Hemerythrin domain-containing protein</fullName>
    </submittedName>
</protein>
<dbReference type="AlphaFoldDB" id="A0A5J5GIY9"/>
<dbReference type="InterPro" id="IPR012312">
    <property type="entry name" value="Hemerythrin-like"/>
</dbReference>
<sequence length="159" mass="18359">MPDLYTAIRDDHDEHRALLSSIADTWEDPARRKAWVRFYTEVKSHTVAEEEALYSRLLAATEDSTARETAREHEALDALMEELNGTEMNSLAWATKFKKLQEDYLHHIEAEEHDIFPRARREIPAGEIGVAGDQFVQRKAEARRLAMPARRGDLEELED</sequence>